<name>A0A4C1V3C6_EUMVA</name>
<sequence length="153" mass="17140">MGTVRSLCLSILVSICELVFERSRFRVRKRRAIRRSVRPPKRVERCVPLTSATFASYARAKTGVELSGDLRGNQKPCHEVPVSEIVGRRDTLNCAAIKDDQRRVPLPLRRILPAYGPKTLIERQAGHGVGFVFDGRTIQRVARRPTSSETGTS</sequence>
<comment type="caution">
    <text evidence="2">The sequence shown here is derived from an EMBL/GenBank/DDBJ whole genome shotgun (WGS) entry which is preliminary data.</text>
</comment>
<evidence type="ECO:0008006" key="4">
    <source>
        <dbReference type="Google" id="ProtNLM"/>
    </source>
</evidence>
<feature type="chain" id="PRO_5020022081" description="Secreted protein" evidence="1">
    <location>
        <begin position="22"/>
        <end position="153"/>
    </location>
</feature>
<protein>
    <recommendedName>
        <fullName evidence="4">Secreted protein</fullName>
    </recommendedName>
</protein>
<dbReference type="Proteomes" id="UP000299102">
    <property type="component" value="Unassembled WGS sequence"/>
</dbReference>
<evidence type="ECO:0000313" key="2">
    <source>
        <dbReference type="EMBL" id="GBP33308.1"/>
    </source>
</evidence>
<accession>A0A4C1V3C6</accession>
<gene>
    <name evidence="2" type="ORF">EVAR_30896_1</name>
</gene>
<evidence type="ECO:0000256" key="1">
    <source>
        <dbReference type="SAM" id="SignalP"/>
    </source>
</evidence>
<proteinExistence type="predicted"/>
<feature type="signal peptide" evidence="1">
    <location>
        <begin position="1"/>
        <end position="21"/>
    </location>
</feature>
<dbReference type="EMBL" id="BGZK01000272">
    <property type="protein sequence ID" value="GBP33308.1"/>
    <property type="molecule type" value="Genomic_DNA"/>
</dbReference>
<keyword evidence="3" id="KW-1185">Reference proteome</keyword>
<organism evidence="2 3">
    <name type="scientific">Eumeta variegata</name>
    <name type="common">Bagworm moth</name>
    <name type="synonym">Eumeta japonica</name>
    <dbReference type="NCBI Taxonomy" id="151549"/>
    <lineage>
        <taxon>Eukaryota</taxon>
        <taxon>Metazoa</taxon>
        <taxon>Ecdysozoa</taxon>
        <taxon>Arthropoda</taxon>
        <taxon>Hexapoda</taxon>
        <taxon>Insecta</taxon>
        <taxon>Pterygota</taxon>
        <taxon>Neoptera</taxon>
        <taxon>Endopterygota</taxon>
        <taxon>Lepidoptera</taxon>
        <taxon>Glossata</taxon>
        <taxon>Ditrysia</taxon>
        <taxon>Tineoidea</taxon>
        <taxon>Psychidae</taxon>
        <taxon>Oiketicinae</taxon>
        <taxon>Eumeta</taxon>
    </lineage>
</organism>
<evidence type="ECO:0000313" key="3">
    <source>
        <dbReference type="Proteomes" id="UP000299102"/>
    </source>
</evidence>
<dbReference type="AlphaFoldDB" id="A0A4C1V3C6"/>
<keyword evidence="1" id="KW-0732">Signal</keyword>
<reference evidence="2 3" key="1">
    <citation type="journal article" date="2019" name="Commun. Biol.">
        <title>The bagworm genome reveals a unique fibroin gene that provides high tensile strength.</title>
        <authorList>
            <person name="Kono N."/>
            <person name="Nakamura H."/>
            <person name="Ohtoshi R."/>
            <person name="Tomita M."/>
            <person name="Numata K."/>
            <person name="Arakawa K."/>
        </authorList>
    </citation>
    <scope>NUCLEOTIDE SEQUENCE [LARGE SCALE GENOMIC DNA]</scope>
</reference>